<name>A0A8X6N2V8_NEPPI</name>
<gene>
    <name evidence="2" type="ORF">NPIL_352581</name>
</gene>
<dbReference type="AlphaFoldDB" id="A0A8X6N2V8"/>
<organism evidence="2 3">
    <name type="scientific">Nephila pilipes</name>
    <name type="common">Giant wood spider</name>
    <name type="synonym">Nephila maculata</name>
    <dbReference type="NCBI Taxonomy" id="299642"/>
    <lineage>
        <taxon>Eukaryota</taxon>
        <taxon>Metazoa</taxon>
        <taxon>Ecdysozoa</taxon>
        <taxon>Arthropoda</taxon>
        <taxon>Chelicerata</taxon>
        <taxon>Arachnida</taxon>
        <taxon>Araneae</taxon>
        <taxon>Araneomorphae</taxon>
        <taxon>Entelegynae</taxon>
        <taxon>Araneoidea</taxon>
        <taxon>Nephilidae</taxon>
        <taxon>Nephila</taxon>
    </lineage>
</organism>
<sequence>MSRNYLHANNNYSIVLREQRTYDKLFEIGPSMNSLRHNFLKIEPEEYNSVEDLMIPLMSNSFLLQRLKNKQQIYEVKVFSRAGISGTAYDFEIYVGKRTKVKDDSLASLSKTNSTKPRKGGFPSESPKLSPSKKKME</sequence>
<dbReference type="PANTHER" id="PTHR47272:SF1">
    <property type="entry name" value="PIGGYBAC TRANSPOSABLE ELEMENT-DERIVED PROTEIN 3-LIKE"/>
    <property type="match status" value="1"/>
</dbReference>
<dbReference type="EMBL" id="BMAW01004826">
    <property type="protein sequence ID" value="GFS90999.1"/>
    <property type="molecule type" value="Genomic_DNA"/>
</dbReference>
<protein>
    <submittedName>
        <fullName evidence="2">DDE_Tnp_1_7 domain-containing protein</fullName>
    </submittedName>
</protein>
<comment type="caution">
    <text evidence="2">The sequence shown here is derived from an EMBL/GenBank/DDBJ whole genome shotgun (WGS) entry which is preliminary data.</text>
</comment>
<evidence type="ECO:0000313" key="2">
    <source>
        <dbReference type="EMBL" id="GFS90999.1"/>
    </source>
</evidence>
<dbReference type="OrthoDB" id="6743174at2759"/>
<keyword evidence="3" id="KW-1185">Reference proteome</keyword>
<evidence type="ECO:0000256" key="1">
    <source>
        <dbReference type="SAM" id="MobiDB-lite"/>
    </source>
</evidence>
<evidence type="ECO:0000313" key="3">
    <source>
        <dbReference type="Proteomes" id="UP000887013"/>
    </source>
</evidence>
<dbReference type="PANTHER" id="PTHR47272">
    <property type="entry name" value="DDE_TNP_1_7 DOMAIN-CONTAINING PROTEIN"/>
    <property type="match status" value="1"/>
</dbReference>
<proteinExistence type="predicted"/>
<dbReference type="Proteomes" id="UP000887013">
    <property type="component" value="Unassembled WGS sequence"/>
</dbReference>
<feature type="region of interest" description="Disordered" evidence="1">
    <location>
        <begin position="104"/>
        <end position="137"/>
    </location>
</feature>
<reference evidence="2" key="1">
    <citation type="submission" date="2020-08" db="EMBL/GenBank/DDBJ databases">
        <title>Multicomponent nature underlies the extraordinary mechanical properties of spider dragline silk.</title>
        <authorList>
            <person name="Kono N."/>
            <person name="Nakamura H."/>
            <person name="Mori M."/>
            <person name="Yoshida Y."/>
            <person name="Ohtoshi R."/>
            <person name="Malay A.D."/>
            <person name="Moran D.A.P."/>
            <person name="Tomita M."/>
            <person name="Numata K."/>
            <person name="Arakawa K."/>
        </authorList>
    </citation>
    <scope>NUCLEOTIDE SEQUENCE</scope>
</reference>
<accession>A0A8X6N2V8</accession>